<feature type="domain" description="Integrase catalytic" evidence="1">
    <location>
        <begin position="118"/>
        <end position="229"/>
    </location>
</feature>
<dbReference type="GO" id="GO:0015074">
    <property type="term" value="P:DNA integration"/>
    <property type="evidence" value="ECO:0007669"/>
    <property type="project" value="InterPro"/>
</dbReference>
<dbReference type="Proteomes" id="UP000614350">
    <property type="component" value="Unassembled WGS sequence"/>
</dbReference>
<gene>
    <name evidence="2" type="ORF">HZH66_014710</name>
</gene>
<dbReference type="SUPFAM" id="SSF56672">
    <property type="entry name" value="DNA/RNA polymerases"/>
    <property type="match status" value="1"/>
</dbReference>
<proteinExistence type="predicted"/>
<dbReference type="AlphaFoldDB" id="A0A834MPV4"/>
<evidence type="ECO:0000313" key="3">
    <source>
        <dbReference type="Proteomes" id="UP000614350"/>
    </source>
</evidence>
<dbReference type="GO" id="GO:0042575">
    <property type="term" value="C:DNA polymerase complex"/>
    <property type="evidence" value="ECO:0007669"/>
    <property type="project" value="UniProtKB-ARBA"/>
</dbReference>
<organism evidence="2 3">
    <name type="scientific">Vespula vulgaris</name>
    <name type="common">Yellow jacket</name>
    <name type="synonym">Wasp</name>
    <dbReference type="NCBI Taxonomy" id="7454"/>
    <lineage>
        <taxon>Eukaryota</taxon>
        <taxon>Metazoa</taxon>
        <taxon>Ecdysozoa</taxon>
        <taxon>Arthropoda</taxon>
        <taxon>Hexapoda</taxon>
        <taxon>Insecta</taxon>
        <taxon>Pterygota</taxon>
        <taxon>Neoptera</taxon>
        <taxon>Endopterygota</taxon>
        <taxon>Hymenoptera</taxon>
        <taxon>Apocrita</taxon>
        <taxon>Aculeata</taxon>
        <taxon>Vespoidea</taxon>
        <taxon>Vespidae</taxon>
        <taxon>Vespinae</taxon>
        <taxon>Vespula</taxon>
    </lineage>
</organism>
<accession>A0A834MPV4</accession>
<dbReference type="PANTHER" id="PTHR37984">
    <property type="entry name" value="PROTEIN CBG26694"/>
    <property type="match status" value="1"/>
</dbReference>
<dbReference type="SUPFAM" id="SSF53098">
    <property type="entry name" value="Ribonuclease H-like"/>
    <property type="match status" value="1"/>
</dbReference>
<evidence type="ECO:0000259" key="1">
    <source>
        <dbReference type="PROSITE" id="PS50994"/>
    </source>
</evidence>
<dbReference type="EMBL" id="JACSEA010000023">
    <property type="protein sequence ID" value="KAF7379339.1"/>
    <property type="molecule type" value="Genomic_DNA"/>
</dbReference>
<dbReference type="PROSITE" id="PS50994">
    <property type="entry name" value="INTEGRASE"/>
    <property type="match status" value="1"/>
</dbReference>
<dbReference type="GO" id="GO:0003676">
    <property type="term" value="F:nucleic acid binding"/>
    <property type="evidence" value="ECO:0007669"/>
    <property type="project" value="InterPro"/>
</dbReference>
<dbReference type="InterPro" id="IPR001584">
    <property type="entry name" value="Integrase_cat-core"/>
</dbReference>
<reference evidence="2" key="1">
    <citation type="journal article" date="2020" name="G3 (Bethesda)">
        <title>High-Quality Assemblies for Three Invasive Social Wasps from the &lt;i&gt;Vespula&lt;/i&gt; Genus.</title>
        <authorList>
            <person name="Harrop T.W.R."/>
            <person name="Guhlin J."/>
            <person name="McLaughlin G.M."/>
            <person name="Permina E."/>
            <person name="Stockwell P."/>
            <person name="Gilligan J."/>
            <person name="Le Lec M.F."/>
            <person name="Gruber M.A.M."/>
            <person name="Quinn O."/>
            <person name="Lovegrove M."/>
            <person name="Duncan E.J."/>
            <person name="Remnant E.J."/>
            <person name="Van Eeckhoven J."/>
            <person name="Graham B."/>
            <person name="Knapp R.A."/>
            <person name="Langford K.W."/>
            <person name="Kronenberg Z."/>
            <person name="Press M.O."/>
            <person name="Eacker S.M."/>
            <person name="Wilson-Rankin E.E."/>
            <person name="Purcell J."/>
            <person name="Lester P.J."/>
            <person name="Dearden P.K."/>
        </authorList>
    </citation>
    <scope>NUCLEOTIDE SEQUENCE</scope>
    <source>
        <strain evidence="2">Marl-1</strain>
    </source>
</reference>
<name>A0A834MPV4_VESVU</name>
<keyword evidence="3" id="KW-1185">Reference proteome</keyword>
<sequence length="232" mass="26952">MTNRSADKFPRRQTRTNKQIAKWIKDAASPLIGKCVFLESSVKFLGHIIENGRIFPSKRKIKIIHEFLDRSTARQTQSFLDLTSKGTSTNVQNYLSFGYIHSASEIIGRFKRHATVFGNSRRIVSDRGTAFTSRDFEEYCKGETIEHIRIATGTPRGYGQVRRVNRTLISLLTKLAHPKKVKWHRLQYLNVTQHRSNVPFKIFFGINARLYENLEVRDFSEKERVADFQSDR</sequence>
<dbReference type="PANTHER" id="PTHR37984:SF5">
    <property type="entry name" value="PROTEIN NYNRIN-LIKE"/>
    <property type="match status" value="1"/>
</dbReference>
<evidence type="ECO:0000313" key="2">
    <source>
        <dbReference type="EMBL" id="KAF7379339.1"/>
    </source>
</evidence>
<dbReference type="InterPro" id="IPR043502">
    <property type="entry name" value="DNA/RNA_pol_sf"/>
</dbReference>
<protein>
    <recommendedName>
        <fullName evidence="1">Integrase catalytic domain-containing protein</fullName>
    </recommendedName>
</protein>
<dbReference type="Gene3D" id="3.30.420.10">
    <property type="entry name" value="Ribonuclease H-like superfamily/Ribonuclease H"/>
    <property type="match status" value="1"/>
</dbReference>
<dbReference type="InterPro" id="IPR012337">
    <property type="entry name" value="RNaseH-like_sf"/>
</dbReference>
<dbReference type="InterPro" id="IPR050951">
    <property type="entry name" value="Retrovirus_Pol_polyprotein"/>
</dbReference>
<comment type="caution">
    <text evidence="2">The sequence shown here is derived from an EMBL/GenBank/DDBJ whole genome shotgun (WGS) entry which is preliminary data.</text>
</comment>
<dbReference type="GO" id="GO:0071897">
    <property type="term" value="P:DNA biosynthetic process"/>
    <property type="evidence" value="ECO:0007669"/>
    <property type="project" value="UniProtKB-ARBA"/>
</dbReference>
<dbReference type="InterPro" id="IPR036397">
    <property type="entry name" value="RNaseH_sf"/>
</dbReference>